<organism evidence="2 3">
    <name type="scientific">Amycolatopsis saalfeldensis</name>
    <dbReference type="NCBI Taxonomy" id="394193"/>
    <lineage>
        <taxon>Bacteria</taxon>
        <taxon>Bacillati</taxon>
        <taxon>Actinomycetota</taxon>
        <taxon>Actinomycetes</taxon>
        <taxon>Pseudonocardiales</taxon>
        <taxon>Pseudonocardiaceae</taxon>
        <taxon>Amycolatopsis</taxon>
    </lineage>
</organism>
<gene>
    <name evidence="2" type="ORF">SAMN04489732_12258</name>
</gene>
<feature type="transmembrane region" description="Helical" evidence="1">
    <location>
        <begin position="96"/>
        <end position="114"/>
    </location>
</feature>
<proteinExistence type="predicted"/>
<dbReference type="RefSeq" id="WP_091626614.1">
    <property type="nucleotide sequence ID" value="NZ_FOEF01000022.1"/>
</dbReference>
<evidence type="ECO:0000313" key="2">
    <source>
        <dbReference type="EMBL" id="SEP52773.1"/>
    </source>
</evidence>
<reference evidence="2 3" key="1">
    <citation type="submission" date="2016-10" db="EMBL/GenBank/DDBJ databases">
        <authorList>
            <person name="de Groot N.N."/>
        </authorList>
    </citation>
    <scope>NUCLEOTIDE SEQUENCE [LARGE SCALE GENOMIC DNA]</scope>
    <source>
        <strain evidence="2 3">DSM 44993</strain>
    </source>
</reference>
<accession>A0A1H8YL01</accession>
<protein>
    <submittedName>
        <fullName evidence="2">Uncharacterized protein</fullName>
    </submittedName>
</protein>
<keyword evidence="1" id="KW-0472">Membrane</keyword>
<dbReference type="AlphaFoldDB" id="A0A1H8YL01"/>
<evidence type="ECO:0000256" key="1">
    <source>
        <dbReference type="SAM" id="Phobius"/>
    </source>
</evidence>
<keyword evidence="3" id="KW-1185">Reference proteome</keyword>
<dbReference type="Proteomes" id="UP000198582">
    <property type="component" value="Unassembled WGS sequence"/>
</dbReference>
<evidence type="ECO:0000313" key="3">
    <source>
        <dbReference type="Proteomes" id="UP000198582"/>
    </source>
</evidence>
<dbReference type="EMBL" id="FOEF01000022">
    <property type="protein sequence ID" value="SEP52773.1"/>
    <property type="molecule type" value="Genomic_DNA"/>
</dbReference>
<keyword evidence="1" id="KW-0812">Transmembrane</keyword>
<dbReference type="OrthoDB" id="4281358at2"/>
<sequence>MVTRPTWGGIDGAHTFPDRERALDGRPAVVRAPLLAYLAGGALTAVGEVRERCAKEIVPASAPLDHLDGGFLPLHWTCVFQDGTTYEGVPSWTNPLVFGALGGIVACVGASTALDRRFRRRSGKPPTVK</sequence>
<dbReference type="STRING" id="394193.SAMN04489732_12258"/>
<name>A0A1H8YL01_9PSEU</name>
<keyword evidence="1" id="KW-1133">Transmembrane helix</keyword>